<evidence type="ECO:0000256" key="5">
    <source>
        <dbReference type="ARBA" id="ARBA00022989"/>
    </source>
</evidence>
<evidence type="ECO:0000256" key="2">
    <source>
        <dbReference type="ARBA" id="ARBA00005811"/>
    </source>
</evidence>
<keyword evidence="7" id="KW-0813">Transport</keyword>
<dbReference type="AlphaFoldDB" id="A0A1Y5HW56"/>
<keyword evidence="7" id="KW-0653">Protein transport</keyword>
<dbReference type="PANTHER" id="PTHR30558:SF3">
    <property type="entry name" value="BIOPOLYMER TRANSPORT PROTEIN EXBD-RELATED"/>
    <property type="match status" value="1"/>
</dbReference>
<dbReference type="InterPro" id="IPR003400">
    <property type="entry name" value="ExbD"/>
</dbReference>
<dbReference type="GO" id="GO:0005886">
    <property type="term" value="C:plasma membrane"/>
    <property type="evidence" value="ECO:0007669"/>
    <property type="project" value="UniProtKB-SubCell"/>
</dbReference>
<keyword evidence="4 7" id="KW-0812">Transmembrane</keyword>
<evidence type="ECO:0000256" key="6">
    <source>
        <dbReference type="ARBA" id="ARBA00023136"/>
    </source>
</evidence>
<accession>A0A1Y5HW56</accession>
<keyword evidence="6 8" id="KW-0472">Membrane</keyword>
<keyword evidence="3" id="KW-1003">Cell membrane</keyword>
<dbReference type="EMBL" id="MABE01000267">
    <property type="protein sequence ID" value="OUS40707.1"/>
    <property type="molecule type" value="Genomic_DNA"/>
</dbReference>
<dbReference type="Proteomes" id="UP000227088">
    <property type="component" value="Unassembled WGS sequence"/>
</dbReference>
<gene>
    <name evidence="9" type="ORF">A9R00_04630</name>
</gene>
<evidence type="ECO:0000256" key="3">
    <source>
        <dbReference type="ARBA" id="ARBA00022475"/>
    </source>
</evidence>
<comment type="caution">
    <text evidence="9">The sequence shown here is derived from an EMBL/GenBank/DDBJ whole genome shotgun (WGS) entry which is preliminary data.</text>
</comment>
<feature type="transmembrane region" description="Helical" evidence="8">
    <location>
        <begin position="21"/>
        <end position="41"/>
    </location>
</feature>
<reference evidence="10" key="1">
    <citation type="journal article" date="2017" name="Proc. Natl. Acad. Sci. U.S.A.">
        <title>Simulation of Deepwater Horizon oil plume reveals substrate specialization within a complex community of hydrocarbon degraders.</title>
        <authorList>
            <person name="Hu P."/>
            <person name="Dubinsky E.A."/>
            <person name="Probst A.J."/>
            <person name="Wang J."/>
            <person name="Sieber C.M.K."/>
            <person name="Tom L.M."/>
            <person name="Gardinali P."/>
            <person name="Banfield J.F."/>
            <person name="Atlas R.M."/>
            <person name="Andersen G.L."/>
        </authorList>
    </citation>
    <scope>NUCLEOTIDE SEQUENCE [LARGE SCALE GENOMIC DNA]</scope>
</reference>
<dbReference type="GO" id="GO:0022857">
    <property type="term" value="F:transmembrane transporter activity"/>
    <property type="evidence" value="ECO:0007669"/>
    <property type="project" value="InterPro"/>
</dbReference>
<evidence type="ECO:0000256" key="1">
    <source>
        <dbReference type="ARBA" id="ARBA00004162"/>
    </source>
</evidence>
<dbReference type="PANTHER" id="PTHR30558">
    <property type="entry name" value="EXBD MEMBRANE COMPONENT OF PMF-DRIVEN MACROMOLECULE IMPORT SYSTEM"/>
    <property type="match status" value="1"/>
</dbReference>
<evidence type="ECO:0000256" key="4">
    <source>
        <dbReference type="ARBA" id="ARBA00022692"/>
    </source>
</evidence>
<keyword evidence="5 8" id="KW-1133">Transmembrane helix</keyword>
<evidence type="ECO:0000313" key="9">
    <source>
        <dbReference type="EMBL" id="OUS40707.1"/>
    </source>
</evidence>
<evidence type="ECO:0000256" key="8">
    <source>
        <dbReference type="SAM" id="Phobius"/>
    </source>
</evidence>
<dbReference type="Pfam" id="PF02472">
    <property type="entry name" value="ExbD"/>
    <property type="match status" value="1"/>
</dbReference>
<evidence type="ECO:0000256" key="7">
    <source>
        <dbReference type="RuleBase" id="RU003879"/>
    </source>
</evidence>
<proteinExistence type="inferred from homology"/>
<comment type="subcellular location">
    <subcellularLocation>
        <location evidence="1">Cell membrane</location>
        <topology evidence="1">Single-pass membrane protein</topology>
    </subcellularLocation>
    <subcellularLocation>
        <location evidence="7">Cell membrane</location>
        <topology evidence="7">Single-pass type II membrane protein</topology>
    </subcellularLocation>
</comment>
<name>A0A1Y5HW56_OLEAN</name>
<organism evidence="9 10">
    <name type="scientific">Oleispira antarctica</name>
    <dbReference type="NCBI Taxonomy" id="188908"/>
    <lineage>
        <taxon>Bacteria</taxon>
        <taxon>Pseudomonadati</taxon>
        <taxon>Pseudomonadota</taxon>
        <taxon>Gammaproteobacteria</taxon>
        <taxon>Oceanospirillales</taxon>
        <taxon>Oceanospirillaceae</taxon>
        <taxon>Oleispira</taxon>
    </lineage>
</organism>
<evidence type="ECO:0000313" key="10">
    <source>
        <dbReference type="Proteomes" id="UP000227088"/>
    </source>
</evidence>
<protein>
    <submittedName>
        <fullName evidence="9">RNA polymerase subunit sigma-70</fullName>
    </submittedName>
</protein>
<comment type="similarity">
    <text evidence="2 7">Belongs to the ExbD/TolR family.</text>
</comment>
<dbReference type="GO" id="GO:0015031">
    <property type="term" value="P:protein transport"/>
    <property type="evidence" value="ECO:0007669"/>
    <property type="project" value="UniProtKB-KW"/>
</dbReference>
<sequence>MKMSKRAKRMKRNHKRNAQKSTLNLTALMDIFTILVFFLMLNQNDSEVQNNDAIQLPKSVAANELKDTVRILVTKDDVLVQGRPVIKMAAVAKIEGDIIPSLKKELDYLASRSPLSADLKELGRPITIMGDKDTPYSVLKRIMDTCAKAEFNNISLAVNQKGEAS</sequence>